<reference evidence="2" key="1">
    <citation type="submission" date="2016-11" db="UniProtKB">
        <authorList>
            <consortium name="WormBaseParasite"/>
        </authorList>
    </citation>
    <scope>IDENTIFICATION</scope>
    <source>
        <strain evidence="2">pt0022</strain>
    </source>
</reference>
<accession>A0A1I8EBI5</accession>
<organism evidence="2">
    <name type="scientific">Wuchereria bancrofti</name>
    <dbReference type="NCBI Taxonomy" id="6293"/>
    <lineage>
        <taxon>Eukaryota</taxon>
        <taxon>Metazoa</taxon>
        <taxon>Ecdysozoa</taxon>
        <taxon>Nematoda</taxon>
        <taxon>Chromadorea</taxon>
        <taxon>Rhabditida</taxon>
        <taxon>Spirurina</taxon>
        <taxon>Spiruromorpha</taxon>
        <taxon>Filarioidea</taxon>
        <taxon>Onchocercidae</taxon>
        <taxon>Wuchereria</taxon>
    </lineage>
</organism>
<dbReference type="SUPFAM" id="SSF50978">
    <property type="entry name" value="WD40 repeat-like"/>
    <property type="match status" value="1"/>
</dbReference>
<dbReference type="WBParaSite" id="maker-PairedContig_1303-snap-gene-2.17-mRNA-1">
    <property type="protein sequence ID" value="maker-PairedContig_1303-snap-gene-2.17-mRNA-1"/>
    <property type="gene ID" value="maker-PairedContig_1303-snap-gene-2.17"/>
</dbReference>
<dbReference type="PANTHER" id="PTHR23287">
    <property type="entry name" value="RUBY-EYE2-LIKE PROTEIN"/>
    <property type="match status" value="1"/>
</dbReference>
<evidence type="ECO:0000313" key="2">
    <source>
        <dbReference type="WBParaSite" id="maker-PairedContig_1303-snap-gene-2.17-mRNA-1"/>
    </source>
</evidence>
<dbReference type="Gene3D" id="2.130.10.10">
    <property type="entry name" value="YVTN repeat-like/Quinoprotein amine dehydrogenase"/>
    <property type="match status" value="1"/>
</dbReference>
<dbReference type="InterPro" id="IPR036322">
    <property type="entry name" value="WD40_repeat_dom_sf"/>
</dbReference>
<dbReference type="STRING" id="6293.A0A1I8EBI5"/>
<feature type="region of interest" description="Disordered" evidence="1">
    <location>
        <begin position="449"/>
        <end position="468"/>
    </location>
</feature>
<name>A0A1I8EBI5_WUCBA</name>
<dbReference type="InterPro" id="IPR015943">
    <property type="entry name" value="WD40/YVTN_repeat-like_dom_sf"/>
</dbReference>
<sequence length="1292" mass="144954">MISNDYQRCAESDGCQERAGSIVDISGYFSHVDECHALTEQVSATSSSDTSRTKLTCFDVGRNYIAFGSNCGILFLFNRRLNRSASPLRTNTDDLITCVKLFSGEYDLLVAGYNSGGLTLLNFPTGRPGSTRRLEQNLSFDGHKGHAISCIAWTEDGKKVFSADDAGIVVATSVDFVHNIFQTTFVCFEHTCVMQLTHVCNLLALCTVKRVAVIDEKFFNLILEIDQHQRKAICIHMIAKPCGTELFVLQSDGFIVVYDISRGEKKKSFSVSEDIKQKLGITDFSTEYRSQQWRSCMLVVHSQICIIYFYSHIVLLNFVDQTTILSSFDLNALFCDRTFETSICVDPEFSFSTIFVLGPDNRVFRLSSNEVPSYLTEAREIPKEFTSTTFLTSFQKTTKLLPNASKDVFWDGLKVAKELNIFSTLRNFPLPILNAVPDSDCILRNSSRNSFCDQSSDSDSEDGKSGITRSRNRSNILKHFVFIDLLFIRLLPVRFIEQIQIQPASIVENVSKVARTLVDRVGGFGTQVENGFSMQSMCDTENVDVGKPLFPTEQSGILQEIMVRRTKTVLTCKRKKTEKVNDFDRSNLMDSSKEDLNPVDEHTLKNIKGALTIPLQIGGVNSQSQDDFHGDNVKQRVDCSKESQEVIWIGELNGGIDMKNKEHDPAIEESSEQNLANSMPELLGEGNAYEFLMKDALERKPSVFERATSSAICLPDDEQLIKNIVVMNNFSDIWSEIKLPYSCSSFSVSSKYFIICHSKKKRRPCYLFIPYCGTPQWIKLKQKADHFVVNDDGTLVWKILKNVAFAPMESNIGSDSFLTALHWTVVADEGGGVIEAALTSRSAWYITKSGEVFVQLCLPEMGILSRCETSWLLHSITASELAVWALQVESGRLVVRTGLKYSPVGLDWVEIVPHGPTRLISICLYGQSGWAIDEKHSLWFTNGVGYQSPFGWTGSWMKVYNPWDVSPDINRLLALPWIIRVSSAGVFVCVDNKCYWSSGTSFLSGHRLEHIVRDSFSVDNNFELIAGGGLKEDFDCLTLCRINEIFLYRLKNSYFYSLPAFPASFNSNIIEVSSFDESVYVLDSSGCIYVKENISTVSPFGVEWKILDTGSCGSPIISFTVTSVSFWVLTAANETCLYVKNEKKEPLVGTNPKWIRVKALAGCIFDKIRASSNGMYVWVFSKNSGRAWARNSITDLLPSGKSWIEASNEPGVYDLAVGCKIIWSLSASGQLHRLQGLAIGNRAGNYWKPIPLYLKTMTIDRKERLWGIDLNKRLTELYPPFNGHQLSTMKIN</sequence>
<evidence type="ECO:0008006" key="3">
    <source>
        <dbReference type="Google" id="ProtNLM"/>
    </source>
</evidence>
<dbReference type="PANTHER" id="PTHR23287:SF16">
    <property type="entry name" value="TECTONIN BETA-PROPELLER REPEAT-CONTAINING PROTEIN 2"/>
    <property type="match status" value="1"/>
</dbReference>
<protein>
    <recommendedName>
        <fullName evidence="3">Tectonin beta-propeller repeat-containing protein 2</fullName>
    </recommendedName>
</protein>
<proteinExistence type="predicted"/>
<evidence type="ECO:0000256" key="1">
    <source>
        <dbReference type="SAM" id="MobiDB-lite"/>
    </source>
</evidence>